<dbReference type="Pfam" id="PF04011">
    <property type="entry name" value="LemA"/>
    <property type="match status" value="1"/>
</dbReference>
<dbReference type="Gene3D" id="1.20.1440.20">
    <property type="entry name" value="LemA-like domain"/>
    <property type="match status" value="1"/>
</dbReference>
<protein>
    <submittedName>
        <fullName evidence="7">LemA family protein</fullName>
    </submittedName>
</protein>
<evidence type="ECO:0000256" key="6">
    <source>
        <dbReference type="SAM" id="Phobius"/>
    </source>
</evidence>
<sequence>MKKTWTIVIAIVVVLAILIVPIVTTYNDLVSLEQNVNIAESNIDTQLQRRSDLIPNLVNTVKGYASQEKDIFSDIANARSKLAGATNVTEQANADNELSSALSRLLVVVENYPDLKSNQNFQDLSIQLEGTENRIAIARQDYNTAATTYNTKRKSFPANIVASIFGFQEKSLYKASEGAQEVPSVDFSS</sequence>
<organism evidence="7 8">
    <name type="scientific">Clostridium disporicum</name>
    <dbReference type="NCBI Taxonomy" id="84024"/>
    <lineage>
        <taxon>Bacteria</taxon>
        <taxon>Bacillati</taxon>
        <taxon>Bacillota</taxon>
        <taxon>Clostridia</taxon>
        <taxon>Eubacteriales</taxon>
        <taxon>Clostridiaceae</taxon>
        <taxon>Clostridium</taxon>
    </lineage>
</organism>
<proteinExistence type="inferred from homology"/>
<feature type="transmembrane region" description="Helical" evidence="6">
    <location>
        <begin position="7"/>
        <end position="26"/>
    </location>
</feature>
<accession>A0A174D8F5</accession>
<evidence type="ECO:0000256" key="4">
    <source>
        <dbReference type="ARBA" id="ARBA00022989"/>
    </source>
</evidence>
<dbReference type="AlphaFoldDB" id="A0A174D8F5"/>
<evidence type="ECO:0000313" key="7">
    <source>
        <dbReference type="EMBL" id="CUO20325.1"/>
    </source>
</evidence>
<keyword evidence="5 6" id="KW-0472">Membrane</keyword>
<dbReference type="EMBL" id="CYZX01000006">
    <property type="protein sequence ID" value="CUO20325.1"/>
    <property type="molecule type" value="Genomic_DNA"/>
</dbReference>
<evidence type="ECO:0000313" key="8">
    <source>
        <dbReference type="Proteomes" id="UP000095594"/>
    </source>
</evidence>
<dbReference type="InterPro" id="IPR007156">
    <property type="entry name" value="MamQ_LemA"/>
</dbReference>
<dbReference type="RefSeq" id="WP_055264649.1">
    <property type="nucleotide sequence ID" value="NZ_CABIXQ010000006.1"/>
</dbReference>
<comment type="similarity">
    <text evidence="2">Belongs to the LemA family.</text>
</comment>
<comment type="subcellular location">
    <subcellularLocation>
        <location evidence="1">Membrane</location>
        <topology evidence="1">Single-pass membrane protein</topology>
    </subcellularLocation>
</comment>
<keyword evidence="4 6" id="KW-1133">Transmembrane helix</keyword>
<keyword evidence="3 6" id="KW-0812">Transmembrane</keyword>
<dbReference type="InterPro" id="IPR023353">
    <property type="entry name" value="LemA-like_dom_sf"/>
</dbReference>
<dbReference type="OrthoDB" id="9804152at2"/>
<evidence type="ECO:0000256" key="5">
    <source>
        <dbReference type="ARBA" id="ARBA00023136"/>
    </source>
</evidence>
<gene>
    <name evidence="7" type="ORF">ERS852471_01130</name>
</gene>
<dbReference type="PANTHER" id="PTHR34478:SF2">
    <property type="entry name" value="MEMBRANE PROTEIN"/>
    <property type="match status" value="1"/>
</dbReference>
<evidence type="ECO:0000256" key="1">
    <source>
        <dbReference type="ARBA" id="ARBA00004167"/>
    </source>
</evidence>
<dbReference type="GO" id="GO:0016020">
    <property type="term" value="C:membrane"/>
    <property type="evidence" value="ECO:0007669"/>
    <property type="project" value="UniProtKB-SubCell"/>
</dbReference>
<dbReference type="SUPFAM" id="SSF140478">
    <property type="entry name" value="LemA-like"/>
    <property type="match status" value="1"/>
</dbReference>
<reference evidence="7 8" key="1">
    <citation type="submission" date="2015-09" db="EMBL/GenBank/DDBJ databases">
        <authorList>
            <consortium name="Pathogen Informatics"/>
        </authorList>
    </citation>
    <scope>NUCLEOTIDE SEQUENCE [LARGE SCALE GENOMIC DNA]</scope>
    <source>
        <strain evidence="7 8">2789STDY5834856</strain>
    </source>
</reference>
<evidence type="ECO:0000256" key="3">
    <source>
        <dbReference type="ARBA" id="ARBA00022692"/>
    </source>
</evidence>
<dbReference type="PANTHER" id="PTHR34478">
    <property type="entry name" value="PROTEIN LEMA"/>
    <property type="match status" value="1"/>
</dbReference>
<dbReference type="Proteomes" id="UP000095594">
    <property type="component" value="Unassembled WGS sequence"/>
</dbReference>
<evidence type="ECO:0000256" key="2">
    <source>
        <dbReference type="ARBA" id="ARBA00008854"/>
    </source>
</evidence>
<name>A0A174D8F5_9CLOT</name>